<organism evidence="10 11">
    <name type="scientific">Rhizoclosmatium globosum</name>
    <dbReference type="NCBI Taxonomy" id="329046"/>
    <lineage>
        <taxon>Eukaryota</taxon>
        <taxon>Fungi</taxon>
        <taxon>Fungi incertae sedis</taxon>
        <taxon>Chytridiomycota</taxon>
        <taxon>Chytridiomycota incertae sedis</taxon>
        <taxon>Chytridiomycetes</taxon>
        <taxon>Chytridiales</taxon>
        <taxon>Chytriomycetaceae</taxon>
        <taxon>Rhizoclosmatium</taxon>
    </lineage>
</organism>
<dbReference type="InterPro" id="IPR001806">
    <property type="entry name" value="Small_GTPase"/>
</dbReference>
<dbReference type="GO" id="GO:0005525">
    <property type="term" value="F:GTP binding"/>
    <property type="evidence" value="ECO:0007669"/>
    <property type="project" value="UniProtKB-KW"/>
</dbReference>
<keyword evidence="4" id="KW-0488">Methylation</keyword>
<dbReference type="CDD" id="cd00157">
    <property type="entry name" value="Rho"/>
    <property type="match status" value="1"/>
</dbReference>
<evidence type="ECO:0000256" key="2">
    <source>
        <dbReference type="ARBA" id="ARBA00010142"/>
    </source>
</evidence>
<keyword evidence="5" id="KW-0547">Nucleotide-binding</keyword>
<dbReference type="PROSITE" id="PS51419">
    <property type="entry name" value="RAB"/>
    <property type="match status" value="1"/>
</dbReference>
<dbReference type="GO" id="GO:0003924">
    <property type="term" value="F:GTPase activity"/>
    <property type="evidence" value="ECO:0007669"/>
    <property type="project" value="InterPro"/>
</dbReference>
<dbReference type="Proteomes" id="UP000193642">
    <property type="component" value="Unassembled WGS sequence"/>
</dbReference>
<keyword evidence="11" id="KW-1185">Reference proteome</keyword>
<name>A0A1Y2CWX1_9FUNG</name>
<evidence type="ECO:0000313" key="10">
    <source>
        <dbReference type="EMBL" id="ORY51386.1"/>
    </source>
</evidence>
<dbReference type="Gene3D" id="3.40.50.300">
    <property type="entry name" value="P-loop containing nucleotide triphosphate hydrolases"/>
    <property type="match status" value="1"/>
</dbReference>
<proteinExistence type="inferred from homology"/>
<comment type="subcellular location">
    <subcellularLocation>
        <location evidence="1">Cell membrane</location>
        <topology evidence="1">Lipid-anchor</topology>
        <orientation evidence="1">Cytoplasmic side</orientation>
    </subcellularLocation>
</comment>
<accession>A0A1Y2CWX1</accession>
<dbReference type="SMART" id="SM00173">
    <property type="entry name" value="RAS"/>
    <property type="match status" value="1"/>
</dbReference>
<dbReference type="PANTHER" id="PTHR24072">
    <property type="entry name" value="RHO FAMILY GTPASE"/>
    <property type="match status" value="1"/>
</dbReference>
<reference evidence="10 11" key="1">
    <citation type="submission" date="2016-07" db="EMBL/GenBank/DDBJ databases">
        <title>Pervasive Adenine N6-methylation of Active Genes in Fungi.</title>
        <authorList>
            <consortium name="DOE Joint Genome Institute"/>
            <person name="Mondo S.J."/>
            <person name="Dannebaum R.O."/>
            <person name="Kuo R.C."/>
            <person name="Labutti K."/>
            <person name="Haridas S."/>
            <person name="Kuo A."/>
            <person name="Salamov A."/>
            <person name="Ahrendt S.R."/>
            <person name="Lipzen A."/>
            <person name="Sullivan W."/>
            <person name="Andreopoulos W.B."/>
            <person name="Clum A."/>
            <person name="Lindquist E."/>
            <person name="Daum C."/>
            <person name="Ramamoorthy G.K."/>
            <person name="Gryganskyi A."/>
            <person name="Culley D."/>
            <person name="Magnuson J.K."/>
            <person name="James T.Y."/>
            <person name="O'Malley M.A."/>
            <person name="Stajich J.E."/>
            <person name="Spatafora J.W."/>
            <person name="Visel A."/>
            <person name="Grigoriev I.V."/>
        </authorList>
    </citation>
    <scope>NUCLEOTIDE SEQUENCE [LARGE SCALE GENOMIC DNA]</scope>
    <source>
        <strain evidence="10 11">JEL800</strain>
    </source>
</reference>
<dbReference type="SMART" id="SM00174">
    <property type="entry name" value="RHO"/>
    <property type="match status" value="1"/>
</dbReference>
<dbReference type="PROSITE" id="PS51421">
    <property type="entry name" value="RAS"/>
    <property type="match status" value="1"/>
</dbReference>
<dbReference type="PRINTS" id="PR00449">
    <property type="entry name" value="RASTRNSFRMNG"/>
</dbReference>
<dbReference type="AlphaFoldDB" id="A0A1Y2CWX1"/>
<dbReference type="OrthoDB" id="25896at2759"/>
<evidence type="ECO:0000256" key="9">
    <source>
        <dbReference type="ARBA" id="ARBA00023289"/>
    </source>
</evidence>
<evidence type="ECO:0000313" key="11">
    <source>
        <dbReference type="Proteomes" id="UP000193642"/>
    </source>
</evidence>
<dbReference type="InterPro" id="IPR005225">
    <property type="entry name" value="Small_GTP-bd"/>
</dbReference>
<evidence type="ECO:0000256" key="5">
    <source>
        <dbReference type="ARBA" id="ARBA00022741"/>
    </source>
</evidence>
<evidence type="ECO:0000256" key="6">
    <source>
        <dbReference type="ARBA" id="ARBA00023134"/>
    </source>
</evidence>
<dbReference type="InterPro" id="IPR003578">
    <property type="entry name" value="Small_GTPase_Rho"/>
</dbReference>
<dbReference type="SUPFAM" id="SSF52540">
    <property type="entry name" value="P-loop containing nucleoside triphosphate hydrolases"/>
    <property type="match status" value="1"/>
</dbReference>
<dbReference type="STRING" id="329046.A0A1Y2CWX1"/>
<dbReference type="GO" id="GO:0005886">
    <property type="term" value="C:plasma membrane"/>
    <property type="evidence" value="ECO:0007669"/>
    <property type="project" value="UniProtKB-SubCell"/>
</dbReference>
<dbReference type="EMBL" id="MCGO01000005">
    <property type="protein sequence ID" value="ORY51386.1"/>
    <property type="molecule type" value="Genomic_DNA"/>
</dbReference>
<gene>
    <name evidence="10" type="ORF">BCR33DRAFT_656073</name>
</gene>
<keyword evidence="3" id="KW-1003">Cell membrane</keyword>
<evidence type="ECO:0000256" key="7">
    <source>
        <dbReference type="ARBA" id="ARBA00023136"/>
    </source>
</evidence>
<protein>
    <submittedName>
        <fullName evidence="10">Ras-like GTP-binding protein Rho1-like protein</fullName>
    </submittedName>
</protein>
<dbReference type="InterPro" id="IPR027417">
    <property type="entry name" value="P-loop_NTPase"/>
</dbReference>
<evidence type="ECO:0000256" key="4">
    <source>
        <dbReference type="ARBA" id="ARBA00022481"/>
    </source>
</evidence>
<comment type="similarity">
    <text evidence="2">Belongs to the small GTPase superfamily. Rho family.</text>
</comment>
<dbReference type="FunFam" id="3.40.50.300:FF:000983">
    <property type="entry name" value="Rho family GTPase"/>
    <property type="match status" value="1"/>
</dbReference>
<dbReference type="PROSITE" id="PS51420">
    <property type="entry name" value="RHO"/>
    <property type="match status" value="1"/>
</dbReference>
<sequence>MSHSKYCGKILAIGDDSCGKTCLFTAFVRKQFPSLYIPTVFQGWASEITVDGSNVLLALVDTVSDEAYDHVRPLMFQDATIFLVCYSVDNLDSLQNVRSKYVQEMRQFCPGVPFILVGLKIDLRYDDAVKNELQTRKTNQSPVSFKQGEAAAEAIGAHRYLECSAGSGEGVERVFECAANASLAPKPDKPSKCTIL</sequence>
<dbReference type="Pfam" id="PF00071">
    <property type="entry name" value="Ras"/>
    <property type="match status" value="1"/>
</dbReference>
<keyword evidence="6" id="KW-0342">GTP-binding</keyword>
<evidence type="ECO:0000256" key="3">
    <source>
        <dbReference type="ARBA" id="ARBA00022475"/>
    </source>
</evidence>
<dbReference type="GO" id="GO:0007264">
    <property type="term" value="P:small GTPase-mediated signal transduction"/>
    <property type="evidence" value="ECO:0007669"/>
    <property type="project" value="InterPro"/>
</dbReference>
<keyword evidence="9" id="KW-0636">Prenylation</keyword>
<evidence type="ECO:0000256" key="8">
    <source>
        <dbReference type="ARBA" id="ARBA00023288"/>
    </source>
</evidence>
<dbReference type="SMART" id="SM00175">
    <property type="entry name" value="RAB"/>
    <property type="match status" value="1"/>
</dbReference>
<comment type="caution">
    <text evidence="10">The sequence shown here is derived from an EMBL/GenBank/DDBJ whole genome shotgun (WGS) entry which is preliminary data.</text>
</comment>
<evidence type="ECO:0000256" key="1">
    <source>
        <dbReference type="ARBA" id="ARBA00004342"/>
    </source>
</evidence>
<keyword evidence="8" id="KW-0449">Lipoprotein</keyword>
<keyword evidence="7" id="KW-0472">Membrane</keyword>
<dbReference type="NCBIfam" id="TIGR00231">
    <property type="entry name" value="small_GTP"/>
    <property type="match status" value="1"/>
</dbReference>